<feature type="region of interest" description="Disordered" evidence="1">
    <location>
        <begin position="1"/>
        <end position="132"/>
    </location>
</feature>
<feature type="region of interest" description="Disordered" evidence="1">
    <location>
        <begin position="814"/>
        <end position="1020"/>
    </location>
</feature>
<feature type="compositionally biased region" description="Low complexity" evidence="1">
    <location>
        <begin position="1"/>
        <end position="45"/>
    </location>
</feature>
<feature type="compositionally biased region" description="Basic and acidic residues" evidence="1">
    <location>
        <begin position="494"/>
        <end position="523"/>
    </location>
</feature>
<feature type="compositionally biased region" description="Polar residues" evidence="1">
    <location>
        <begin position="46"/>
        <end position="59"/>
    </location>
</feature>
<feature type="compositionally biased region" description="Low complexity" evidence="1">
    <location>
        <begin position="202"/>
        <end position="211"/>
    </location>
</feature>
<feature type="region of interest" description="Disordered" evidence="1">
    <location>
        <begin position="183"/>
        <end position="217"/>
    </location>
</feature>
<evidence type="ECO:0000313" key="3">
    <source>
        <dbReference type="Proteomes" id="UP001049176"/>
    </source>
</evidence>
<feature type="compositionally biased region" description="Polar residues" evidence="1">
    <location>
        <begin position="426"/>
        <end position="437"/>
    </location>
</feature>
<name>A0A9P7RYY7_9AGAR</name>
<protein>
    <submittedName>
        <fullName evidence="2">Uncharacterized protein</fullName>
    </submittedName>
</protein>
<proteinExistence type="predicted"/>
<feature type="compositionally biased region" description="Basic residues" evidence="1">
    <location>
        <begin position="393"/>
        <end position="404"/>
    </location>
</feature>
<keyword evidence="3" id="KW-1185">Reference proteome</keyword>
<comment type="caution">
    <text evidence="2">The sequence shown here is derived from an EMBL/GenBank/DDBJ whole genome shotgun (WGS) entry which is preliminary data.</text>
</comment>
<feature type="compositionally biased region" description="Basic and acidic residues" evidence="1">
    <location>
        <begin position="581"/>
        <end position="592"/>
    </location>
</feature>
<feature type="region of interest" description="Disordered" evidence="1">
    <location>
        <begin position="347"/>
        <end position="734"/>
    </location>
</feature>
<feature type="compositionally biased region" description="Low complexity" evidence="1">
    <location>
        <begin position="438"/>
        <end position="452"/>
    </location>
</feature>
<dbReference type="RefSeq" id="XP_043008058.1">
    <property type="nucleotide sequence ID" value="XM_043155586.1"/>
</dbReference>
<sequence>MDTDNSSSSDVPMSPSTTSATTTTASITSASPHTTSTTTSSNSNSRAQPPQCVSSSATRSPPRLPTTATINPRSGSTTPTQQSQNPSPQRSSSLSPRIRELRGPATSSSGSSSSSSGSSGVYGSSQSNGVLDAKPSSQLALMLSTALEELDTLKSRYSEEKQRADYWEGLARSFKVIEEAYSAGSGAGSSGSPGHDRSPRFSTSSTSSQQQHAPDISTYPPAVVELVSSLHQARYNAECARDDEHARRLVITDLWRQLRDYLDALERHARDAKLAFDRRAVGLNNGEPIDTDRSGTTSGGILVETQRPIPSLRDLEGAGFVYDEKGRIVNRSGHPLPVGLEPLIRFRSERGPPDASPFASTAMGPPTLPPFTTAPEPKSHRKRRSGSIEGGHHGHSGHAHKKSRVNNYLPPPQPLHPPSHSAQPFNLPQNTSSAPDQSPNLSSHPSHSRPSPQLTHIPPPPPPQQHYGDARPPGKSQGQFVPWHPPGHPTFSARDLERDRQERERGRPSSLPRESRERVERGRARSRSASSDKSLDDMILDATASTSHPDQPEIAGTQLPPLRYTPGSGGGVVSTKRRSSRERDERERDYHQPRSPPSNHHYLPPPGGPKMYTHPPPPLPQFQGRDVFVAGEGRSGDRPGEGVVRAGENGQGDPHHPSFSSSHASHHPHALTAHPTIPNGQSLSSLPSSSLTSSHATTTTSSHPSIQTSSSTIGSQSSLVQPGSYPPTNSQGQRICRQCGQAGRYKDGKCVEKWGPGPHGPGTVCDRCRKKMKRVERRGTIEQAQAVAAAQAQAARQQAAAQARAEAARMVAEAEQRERMEERERGRPIVAKDRMMLTRNDTVIVPPADAGASPGSFSRRDREREYSPLGGRLTPLMTGTAGELAPPRTIVPAPGPSTSYRGNPLPPRSSSLRPSSRRSESRSGSAEDVDLDAEGDLDDGDGDGDPESPEVYSSEAGGERDLTGPQRTRSRGGSGGSTESRRSGGSGVVVGVRREVREQEDPEADILEAIDAAEQSVKSE</sequence>
<feature type="compositionally biased region" description="Acidic residues" evidence="1">
    <location>
        <begin position="927"/>
        <end position="948"/>
    </location>
</feature>
<dbReference type="EMBL" id="CM032186">
    <property type="protein sequence ID" value="KAG7091588.1"/>
    <property type="molecule type" value="Genomic_DNA"/>
</dbReference>
<dbReference type="OrthoDB" id="2162994at2759"/>
<evidence type="ECO:0000256" key="1">
    <source>
        <dbReference type="SAM" id="MobiDB-lite"/>
    </source>
</evidence>
<dbReference type="Proteomes" id="UP001049176">
    <property type="component" value="Chromosome 6"/>
</dbReference>
<feature type="compositionally biased region" description="Pro residues" evidence="1">
    <location>
        <begin position="603"/>
        <end position="620"/>
    </location>
</feature>
<evidence type="ECO:0000313" key="2">
    <source>
        <dbReference type="EMBL" id="KAG7091588.1"/>
    </source>
</evidence>
<dbReference type="GeneID" id="66079685"/>
<dbReference type="AlphaFoldDB" id="A0A9P7RYY7"/>
<feature type="compositionally biased region" description="Low complexity" evidence="1">
    <location>
        <begin position="682"/>
        <end position="718"/>
    </location>
</feature>
<reference evidence="2" key="1">
    <citation type="journal article" date="2021" name="Genome Biol. Evol.">
        <title>The assembled and annotated genome of the fairy-ring fungus Marasmius oreades.</title>
        <authorList>
            <person name="Hiltunen M."/>
            <person name="Ament-Velasquez S.L."/>
            <person name="Johannesson H."/>
        </authorList>
    </citation>
    <scope>NUCLEOTIDE SEQUENCE</scope>
    <source>
        <strain evidence="2">03SP1</strain>
    </source>
</reference>
<organism evidence="2 3">
    <name type="scientific">Marasmius oreades</name>
    <name type="common">fairy-ring Marasmius</name>
    <dbReference type="NCBI Taxonomy" id="181124"/>
    <lineage>
        <taxon>Eukaryota</taxon>
        <taxon>Fungi</taxon>
        <taxon>Dikarya</taxon>
        <taxon>Basidiomycota</taxon>
        <taxon>Agaricomycotina</taxon>
        <taxon>Agaricomycetes</taxon>
        <taxon>Agaricomycetidae</taxon>
        <taxon>Agaricales</taxon>
        <taxon>Marasmiineae</taxon>
        <taxon>Marasmiaceae</taxon>
        <taxon>Marasmius</taxon>
    </lineage>
</organism>
<feature type="compositionally biased region" description="Low complexity" evidence="1">
    <location>
        <begin position="72"/>
        <end position="96"/>
    </location>
</feature>
<dbReference type="KEGG" id="more:E1B28_010609"/>
<feature type="compositionally biased region" description="Low complexity" evidence="1">
    <location>
        <begin position="107"/>
        <end position="129"/>
    </location>
</feature>
<gene>
    <name evidence="2" type="ORF">E1B28_010609</name>
</gene>
<feature type="compositionally biased region" description="Basic and acidic residues" evidence="1">
    <location>
        <begin position="814"/>
        <end position="836"/>
    </location>
</feature>
<accession>A0A9P7RYY7</accession>